<dbReference type="EMBL" id="DXDC01000129">
    <property type="protein sequence ID" value="HIY65508.1"/>
    <property type="molecule type" value="Genomic_DNA"/>
</dbReference>
<dbReference type="SUPFAM" id="SSF53623">
    <property type="entry name" value="MurD-like peptide ligases, catalytic domain"/>
    <property type="match status" value="1"/>
</dbReference>
<feature type="non-terminal residue" evidence="1">
    <location>
        <position position="62"/>
    </location>
</feature>
<proteinExistence type="predicted"/>
<reference evidence="1" key="1">
    <citation type="journal article" date="2021" name="PeerJ">
        <title>Extensive microbial diversity within the chicken gut microbiome revealed by metagenomics and culture.</title>
        <authorList>
            <person name="Gilroy R."/>
            <person name="Ravi A."/>
            <person name="Getino M."/>
            <person name="Pursley I."/>
            <person name="Horton D.L."/>
            <person name="Alikhan N.F."/>
            <person name="Baker D."/>
            <person name="Gharbi K."/>
            <person name="Hall N."/>
            <person name="Watson M."/>
            <person name="Adriaenssens E.M."/>
            <person name="Foster-Nyarko E."/>
            <person name="Jarju S."/>
            <person name="Secka A."/>
            <person name="Antonio M."/>
            <person name="Oren A."/>
            <person name="Chaudhuri R.R."/>
            <person name="La Ragione R."/>
            <person name="Hildebrand F."/>
            <person name="Pallen M.J."/>
        </authorList>
    </citation>
    <scope>NUCLEOTIDE SEQUENCE</scope>
    <source>
        <strain evidence="1">ChiGjej1B1-98</strain>
    </source>
</reference>
<evidence type="ECO:0000313" key="1">
    <source>
        <dbReference type="EMBL" id="HIY65508.1"/>
    </source>
</evidence>
<organism evidence="1 2">
    <name type="scientific">Candidatus Agrococcus pullicola</name>
    <dbReference type="NCBI Taxonomy" id="2838429"/>
    <lineage>
        <taxon>Bacteria</taxon>
        <taxon>Bacillati</taxon>
        <taxon>Actinomycetota</taxon>
        <taxon>Actinomycetes</taxon>
        <taxon>Micrococcales</taxon>
        <taxon>Microbacteriaceae</taxon>
        <taxon>Agrococcus</taxon>
    </lineage>
</organism>
<evidence type="ECO:0000313" key="2">
    <source>
        <dbReference type="Proteomes" id="UP000824005"/>
    </source>
</evidence>
<dbReference type="AlphaFoldDB" id="A0A9D2C972"/>
<sequence>MPALPVITGKLALRALRLLGRSGNALPGLIVERTFPSYMSKTLSALPHGVVLVTGTNGKTTT</sequence>
<accession>A0A9D2C972</accession>
<dbReference type="GO" id="GO:0005524">
    <property type="term" value="F:ATP binding"/>
    <property type="evidence" value="ECO:0007669"/>
    <property type="project" value="InterPro"/>
</dbReference>
<reference evidence="1" key="2">
    <citation type="submission" date="2021-04" db="EMBL/GenBank/DDBJ databases">
        <authorList>
            <person name="Gilroy R."/>
        </authorList>
    </citation>
    <scope>NUCLEOTIDE SEQUENCE</scope>
    <source>
        <strain evidence="1">ChiGjej1B1-98</strain>
    </source>
</reference>
<name>A0A9D2C972_9MICO</name>
<comment type="caution">
    <text evidence="1">The sequence shown here is derived from an EMBL/GenBank/DDBJ whole genome shotgun (WGS) entry which is preliminary data.</text>
</comment>
<dbReference type="Proteomes" id="UP000824005">
    <property type="component" value="Unassembled WGS sequence"/>
</dbReference>
<gene>
    <name evidence="1" type="ORF">H9830_04450</name>
</gene>
<protein>
    <submittedName>
        <fullName evidence="1">DUF1727 domain-containing protein</fullName>
    </submittedName>
</protein>
<dbReference type="InterPro" id="IPR036565">
    <property type="entry name" value="Mur-like_cat_sf"/>
</dbReference>